<dbReference type="InterPro" id="IPR038354">
    <property type="entry name" value="VKOR_sf"/>
</dbReference>
<name>F5Z8I6_ALTNA</name>
<evidence type="ECO:0000256" key="8">
    <source>
        <dbReference type="ARBA" id="ARBA00023157"/>
    </source>
</evidence>
<protein>
    <submittedName>
        <fullName evidence="15">DNA polymerase 3 subunit epsilon</fullName>
    </submittedName>
</protein>
<dbReference type="InterPro" id="IPR036291">
    <property type="entry name" value="NAD(P)-bd_dom_sf"/>
</dbReference>
<evidence type="ECO:0000256" key="4">
    <source>
        <dbReference type="ARBA" id="ARBA00022719"/>
    </source>
</evidence>
<evidence type="ECO:0000313" key="15">
    <source>
        <dbReference type="EMBL" id="AEF03379.1"/>
    </source>
</evidence>
<dbReference type="Gene3D" id="1.20.1440.130">
    <property type="entry name" value="VKOR domain"/>
    <property type="match status" value="1"/>
</dbReference>
<dbReference type="GO" id="GO:0016020">
    <property type="term" value="C:membrane"/>
    <property type="evidence" value="ECO:0007669"/>
    <property type="project" value="UniProtKB-SubCell"/>
</dbReference>
<feature type="transmembrane region" description="Helical" evidence="11">
    <location>
        <begin position="720"/>
        <end position="743"/>
    </location>
</feature>
<keyword evidence="5 11" id="KW-1133">Transmembrane helix</keyword>
<proteinExistence type="inferred from homology"/>
<dbReference type="Pfam" id="PF01370">
    <property type="entry name" value="Epimerase"/>
    <property type="match status" value="1"/>
</dbReference>
<organism evidence="15 16">
    <name type="scientific">Alteromonas naphthalenivorans</name>
    <dbReference type="NCBI Taxonomy" id="715451"/>
    <lineage>
        <taxon>Bacteria</taxon>
        <taxon>Pseudomonadati</taxon>
        <taxon>Pseudomonadota</taxon>
        <taxon>Gammaproteobacteria</taxon>
        <taxon>Alteromonadales</taxon>
        <taxon>Alteromonadaceae</taxon>
        <taxon>Alteromonas/Salinimonas group</taxon>
        <taxon>Alteromonas</taxon>
    </lineage>
</organism>
<feature type="transmembrane region" description="Helical" evidence="11">
    <location>
        <begin position="527"/>
        <end position="548"/>
    </location>
</feature>
<feature type="transmembrane region" description="Helical" evidence="11">
    <location>
        <begin position="780"/>
        <end position="798"/>
    </location>
</feature>
<keyword evidence="7 11" id="KW-0472">Membrane</keyword>
<evidence type="ECO:0000256" key="11">
    <source>
        <dbReference type="SAM" id="Phobius"/>
    </source>
</evidence>
<evidence type="ECO:0000313" key="16">
    <source>
        <dbReference type="Proteomes" id="UP000000683"/>
    </source>
</evidence>
<feature type="domain" description="Vitamin K epoxide reductase" evidence="14">
    <location>
        <begin position="532"/>
        <end position="666"/>
    </location>
</feature>
<evidence type="ECO:0000259" key="12">
    <source>
        <dbReference type="Pfam" id="PF01370"/>
    </source>
</evidence>
<accession>F5Z8I6</accession>
<keyword evidence="6" id="KW-0560">Oxidoreductase</keyword>
<dbReference type="Pfam" id="PF07884">
    <property type="entry name" value="VKOR"/>
    <property type="match status" value="1"/>
</dbReference>
<feature type="transmembrane region" description="Helical" evidence="11">
    <location>
        <begin position="402"/>
        <end position="426"/>
    </location>
</feature>
<keyword evidence="3 11" id="KW-0812">Transmembrane</keyword>
<keyword evidence="9" id="KW-0676">Redox-active center</keyword>
<dbReference type="CDD" id="cd12919">
    <property type="entry name" value="VKOR_2"/>
    <property type="match status" value="1"/>
</dbReference>
<evidence type="ECO:0000256" key="5">
    <source>
        <dbReference type="ARBA" id="ARBA00022989"/>
    </source>
</evidence>
<evidence type="ECO:0000256" key="7">
    <source>
        <dbReference type="ARBA" id="ARBA00023136"/>
    </source>
</evidence>
<reference evidence="15 16" key="1">
    <citation type="journal article" date="2011" name="J. Bacteriol.">
        <title>Complete genome sequence of the polycyclic aromatic hydrocarbon-degrading bacterium Alteromonas sp. strain SN2.</title>
        <authorList>
            <person name="Jin H.M."/>
            <person name="Jeong H."/>
            <person name="Moon E.J."/>
            <person name="Math R.K."/>
            <person name="Lee K."/>
            <person name="Kim H.J."/>
            <person name="Jeon C.O."/>
            <person name="Oh T.K."/>
            <person name="Kim J.F."/>
        </authorList>
    </citation>
    <scope>NUCLEOTIDE SEQUENCE [LARGE SCALE GENOMIC DNA]</scope>
    <source>
        <strain evidence="16">JCM 17741 / KACC 18427 / KCTC 11700BP / SN2</strain>
    </source>
</reference>
<dbReference type="EMBL" id="CP002339">
    <property type="protein sequence ID" value="AEF03379.1"/>
    <property type="molecule type" value="Genomic_DNA"/>
</dbReference>
<dbReference type="PANTHER" id="PTHR43245">
    <property type="entry name" value="BIFUNCTIONAL POLYMYXIN RESISTANCE PROTEIN ARNA"/>
    <property type="match status" value="1"/>
</dbReference>
<dbReference type="GO" id="GO:0016491">
    <property type="term" value="F:oxidoreductase activity"/>
    <property type="evidence" value="ECO:0007669"/>
    <property type="project" value="UniProtKB-KW"/>
</dbReference>
<evidence type="ECO:0000256" key="10">
    <source>
        <dbReference type="SAM" id="MobiDB-lite"/>
    </source>
</evidence>
<feature type="transmembrane region" description="Helical" evidence="11">
    <location>
        <begin position="432"/>
        <end position="451"/>
    </location>
</feature>
<feature type="domain" description="SPW repeat-containing integral membrane" evidence="13">
    <location>
        <begin position="404"/>
        <end position="496"/>
    </location>
</feature>
<feature type="transmembrane region" description="Helical" evidence="11">
    <location>
        <begin position="618"/>
        <end position="639"/>
    </location>
</feature>
<evidence type="ECO:0000256" key="9">
    <source>
        <dbReference type="ARBA" id="ARBA00023284"/>
    </source>
</evidence>
<dbReference type="HOGENOM" id="CLU_332007_0_0_6"/>
<dbReference type="InterPro" id="IPR001509">
    <property type="entry name" value="Epimerase_deHydtase"/>
</dbReference>
<keyword evidence="8" id="KW-1015">Disulfide bond</keyword>
<keyword evidence="16" id="KW-1185">Reference proteome</keyword>
<feature type="region of interest" description="Disordered" evidence="10">
    <location>
        <begin position="1"/>
        <end position="20"/>
    </location>
</feature>
<evidence type="ECO:0000256" key="6">
    <source>
        <dbReference type="ARBA" id="ARBA00023002"/>
    </source>
</evidence>
<dbReference type="SUPFAM" id="SSF51735">
    <property type="entry name" value="NAD(P)-binding Rossmann-fold domains"/>
    <property type="match status" value="1"/>
</dbReference>
<evidence type="ECO:0000259" key="14">
    <source>
        <dbReference type="Pfam" id="PF07884"/>
    </source>
</evidence>
<evidence type="ECO:0000256" key="3">
    <source>
        <dbReference type="ARBA" id="ARBA00022692"/>
    </source>
</evidence>
<feature type="compositionally biased region" description="Polar residues" evidence="10">
    <location>
        <begin position="1"/>
        <end position="18"/>
    </location>
</feature>
<dbReference type="InterPro" id="IPR012932">
    <property type="entry name" value="VKOR"/>
</dbReference>
<comment type="similarity">
    <text evidence="2">Belongs to the VKOR family.</text>
</comment>
<dbReference type="Pfam" id="PF03779">
    <property type="entry name" value="SPW"/>
    <property type="match status" value="1"/>
</dbReference>
<comment type="subcellular location">
    <subcellularLocation>
        <location evidence="1">Membrane</location>
        <topology evidence="1">Multi-pass membrane protein</topology>
    </subcellularLocation>
</comment>
<dbReference type="Gene3D" id="3.40.50.720">
    <property type="entry name" value="NAD(P)-binding Rossmann-like Domain"/>
    <property type="match status" value="1"/>
</dbReference>
<dbReference type="Proteomes" id="UP000000683">
    <property type="component" value="Chromosome"/>
</dbReference>
<dbReference type="KEGG" id="alt:ambt_09265"/>
<dbReference type="InterPro" id="IPR050177">
    <property type="entry name" value="Lipid_A_modif_metabolic_enz"/>
</dbReference>
<evidence type="ECO:0000259" key="13">
    <source>
        <dbReference type="Pfam" id="PF03779"/>
    </source>
</evidence>
<dbReference type="GO" id="GO:0048038">
    <property type="term" value="F:quinone binding"/>
    <property type="evidence" value="ECO:0007669"/>
    <property type="project" value="UniProtKB-KW"/>
</dbReference>
<dbReference type="AlphaFoldDB" id="F5Z8I6"/>
<feature type="transmembrane region" description="Helical" evidence="11">
    <location>
        <begin position="458"/>
        <end position="476"/>
    </location>
</feature>
<dbReference type="InterPro" id="IPR005530">
    <property type="entry name" value="SPW"/>
</dbReference>
<gene>
    <name evidence="15" type="ordered locus">ambt_09265</name>
</gene>
<dbReference type="eggNOG" id="COG0451">
    <property type="taxonomic scope" value="Bacteria"/>
</dbReference>
<evidence type="ECO:0000256" key="1">
    <source>
        <dbReference type="ARBA" id="ARBA00004141"/>
    </source>
</evidence>
<sequence length="837" mass="92867">MDHSTDLSMNNETDSQDTGKPLVLITGSSGNIGTHLCQQLSTNYTTIGLDRDECESADESYICDLTSDESIELALHKIREYHGKQIAAVVHLAAYFDFTGKPDPLYEEVNVEGTKRLLNGLANFEVKRFVYSSTMLVHKAGVPGQKVDEDTAVEPAWEYPKSKACTENVIIKNDNKIPYTILRLAGLYDDETAVPTLSHQIARVYERDMKSHVYAGDLMAGQSFIHQEDMINVFEKVIERRESLPKAHVVLAGEEEVMSYQALQNRIGNLLFGETQWNTVNVPDMFAKAGAWMQVKTEPVVPDAIDHGEKPFIKPFMIDLASQHYHLDISRAKTQLNWQPKHKIFDKLQSLTSHLKADPSAWYKKNGITRPDWIQTSSEKDKNSHTVREQNEKRYRDQHQNFLWAHFLNIGLAFWLLSAPSILGYVSQAMSVSNYISAFALMFFSCMSLSWRMGWARWGAGLVGFWLLCAPLIFWAPSAAGYLNDTLVGMLIIGFAVCTRPTPGVANVAAETGPNVPPGWDFNPSGWLQRMPVIALAFVGFLISRYLCAYQLGHIDAVWDPFFTGVASDPQNGTEEIITSSFSEAWPVPDAGLGAMTYALEILTGIMGSTRRWRTMPWLVMLFGIMIVPLGAISILFIIIQPILLGTWCTLCLIAAAAMLIQIPYSLDELVATSAFLYRRKKQGRPFLRILFTGDTDEGTAEKIERSEFERTVGTIIKDLVGGGVTFPIGLVLCVPIGIWLMFTRMTLGAEGGMANADHLIGALVITVVVTALAETGRAFRYVLIPLGGALFVTPFIYSVGAMAIASSIFSGALLIGLSLPKGNIHNRYGLWDKAIF</sequence>
<evidence type="ECO:0000256" key="2">
    <source>
        <dbReference type="ARBA" id="ARBA00006214"/>
    </source>
</evidence>
<feature type="transmembrane region" description="Helical" evidence="11">
    <location>
        <begin position="755"/>
        <end position="773"/>
    </location>
</feature>
<feature type="domain" description="NAD-dependent epimerase/dehydratase" evidence="12">
    <location>
        <begin position="23"/>
        <end position="250"/>
    </location>
</feature>
<keyword evidence="4" id="KW-0874">Quinone</keyword>
<feature type="transmembrane region" description="Helical" evidence="11">
    <location>
        <begin position="645"/>
        <end position="678"/>
    </location>
</feature>